<evidence type="ECO:0000313" key="1">
    <source>
        <dbReference type="EMBL" id="GAA4226065.1"/>
    </source>
</evidence>
<proteinExistence type="predicted"/>
<gene>
    <name evidence="1" type="ORF">GCM10022254_09760</name>
</gene>
<protein>
    <submittedName>
        <fullName evidence="1">Uncharacterized protein</fullName>
    </submittedName>
</protein>
<name>A0ABP8BUK2_9ACTN</name>
<accession>A0ABP8BUK2</accession>
<keyword evidence="2" id="KW-1185">Reference proteome</keyword>
<dbReference type="Proteomes" id="UP001501710">
    <property type="component" value="Unassembled WGS sequence"/>
</dbReference>
<organism evidence="1 2">
    <name type="scientific">Actinomadura meridiana</name>
    <dbReference type="NCBI Taxonomy" id="559626"/>
    <lineage>
        <taxon>Bacteria</taxon>
        <taxon>Bacillati</taxon>
        <taxon>Actinomycetota</taxon>
        <taxon>Actinomycetes</taxon>
        <taxon>Streptosporangiales</taxon>
        <taxon>Thermomonosporaceae</taxon>
        <taxon>Actinomadura</taxon>
    </lineage>
</organism>
<reference evidence="2" key="1">
    <citation type="journal article" date="2019" name="Int. J. Syst. Evol. Microbiol.">
        <title>The Global Catalogue of Microorganisms (GCM) 10K type strain sequencing project: providing services to taxonomists for standard genome sequencing and annotation.</title>
        <authorList>
            <consortium name="The Broad Institute Genomics Platform"/>
            <consortium name="The Broad Institute Genome Sequencing Center for Infectious Disease"/>
            <person name="Wu L."/>
            <person name="Ma J."/>
        </authorList>
    </citation>
    <scope>NUCLEOTIDE SEQUENCE [LARGE SCALE GENOMIC DNA]</scope>
    <source>
        <strain evidence="2">JCM 17440</strain>
    </source>
</reference>
<sequence>MTTKRFDEIQPSEWVLAANFHGIKAWRLVAKSELTGHGQADGDGSVRRYWGLTFATGEAAMQPYEDGIHPVFSYTTILGFPEESVTVRG</sequence>
<dbReference type="EMBL" id="BAABAS010000004">
    <property type="protein sequence ID" value="GAA4226065.1"/>
    <property type="molecule type" value="Genomic_DNA"/>
</dbReference>
<evidence type="ECO:0000313" key="2">
    <source>
        <dbReference type="Proteomes" id="UP001501710"/>
    </source>
</evidence>
<dbReference type="RefSeq" id="WP_344890373.1">
    <property type="nucleotide sequence ID" value="NZ_BAABAS010000004.1"/>
</dbReference>
<comment type="caution">
    <text evidence="1">The sequence shown here is derived from an EMBL/GenBank/DDBJ whole genome shotgun (WGS) entry which is preliminary data.</text>
</comment>